<dbReference type="Proteomes" id="UP000436088">
    <property type="component" value="Unassembled WGS sequence"/>
</dbReference>
<feature type="compositionally biased region" description="Polar residues" evidence="1">
    <location>
        <begin position="180"/>
        <end position="191"/>
    </location>
</feature>
<feature type="compositionally biased region" description="Basic and acidic residues" evidence="1">
    <location>
        <begin position="164"/>
        <end position="173"/>
    </location>
</feature>
<accession>A0A6A2XQK3</accession>
<evidence type="ECO:0008006" key="4">
    <source>
        <dbReference type="Google" id="ProtNLM"/>
    </source>
</evidence>
<reference evidence="2" key="1">
    <citation type="submission" date="2019-09" db="EMBL/GenBank/DDBJ databases">
        <title>Draft genome information of white flower Hibiscus syriacus.</title>
        <authorList>
            <person name="Kim Y.-M."/>
        </authorList>
    </citation>
    <scope>NUCLEOTIDE SEQUENCE [LARGE SCALE GENOMIC DNA]</scope>
    <source>
        <strain evidence="2">YM2019G1</strain>
    </source>
</reference>
<protein>
    <recommendedName>
        <fullName evidence="4">Reverse transcriptase Ty1/copia-type domain-containing protein</fullName>
    </recommendedName>
</protein>
<sequence>MAKRLKHTQNGPNKEHITINSHLCADLPTHGISAPSRYNLTAQHHLSRIPLHQIAFRSQTEIVKLKTQLNRESEMKDLGEAKKIPGIEISRDKKLGRLCLSQKEYLRNVLKRFGMNEKSKPVSTPLAPHFKIGASMYIGLSSTGVTFKSSGFTFSSGGFQGGGDSKDPKDELSPKLSDSPKYSQSISSPTGNDDDDDFDPRGASNSSKIKISDLKLRILHWSQRPEVPNVVDLFGKSLVDDIFHEPAPVPAMNTNSAEVDLFADATFLSAQTESSPRAQGISFDYVELKSASLFSYERKQVDLFASQLAIAPAAPSTVDLFAVTGSVVQQDTMVPMSEPGNAIIVDPFAIVPLNNFNGSSGIFGSLTSHPDSD</sequence>
<gene>
    <name evidence="2" type="ORF">F3Y22_tig00111495pilonHSYRG00090</name>
</gene>
<organism evidence="2 3">
    <name type="scientific">Hibiscus syriacus</name>
    <name type="common">Rose of Sharon</name>
    <dbReference type="NCBI Taxonomy" id="106335"/>
    <lineage>
        <taxon>Eukaryota</taxon>
        <taxon>Viridiplantae</taxon>
        <taxon>Streptophyta</taxon>
        <taxon>Embryophyta</taxon>
        <taxon>Tracheophyta</taxon>
        <taxon>Spermatophyta</taxon>
        <taxon>Magnoliopsida</taxon>
        <taxon>eudicotyledons</taxon>
        <taxon>Gunneridae</taxon>
        <taxon>Pentapetalae</taxon>
        <taxon>rosids</taxon>
        <taxon>malvids</taxon>
        <taxon>Malvales</taxon>
        <taxon>Malvaceae</taxon>
        <taxon>Malvoideae</taxon>
        <taxon>Hibiscus</taxon>
    </lineage>
</organism>
<proteinExistence type="predicted"/>
<evidence type="ECO:0000313" key="2">
    <source>
        <dbReference type="EMBL" id="KAE8677832.1"/>
    </source>
</evidence>
<evidence type="ECO:0000313" key="3">
    <source>
        <dbReference type="Proteomes" id="UP000436088"/>
    </source>
</evidence>
<keyword evidence="3" id="KW-1185">Reference proteome</keyword>
<dbReference type="EMBL" id="VEPZ02001352">
    <property type="protein sequence ID" value="KAE8677832.1"/>
    <property type="molecule type" value="Genomic_DNA"/>
</dbReference>
<feature type="region of interest" description="Disordered" evidence="1">
    <location>
        <begin position="158"/>
        <end position="204"/>
    </location>
</feature>
<name>A0A6A2XQK3_HIBSY</name>
<comment type="caution">
    <text evidence="2">The sequence shown here is derived from an EMBL/GenBank/DDBJ whole genome shotgun (WGS) entry which is preliminary data.</text>
</comment>
<dbReference type="AlphaFoldDB" id="A0A6A2XQK3"/>
<evidence type="ECO:0000256" key="1">
    <source>
        <dbReference type="SAM" id="MobiDB-lite"/>
    </source>
</evidence>